<evidence type="ECO:0000313" key="1">
    <source>
        <dbReference type="EnsemblPlants" id="AVESA.00010b.r2.3AG0451580.1.CDS"/>
    </source>
</evidence>
<organism evidence="1 2">
    <name type="scientific">Avena sativa</name>
    <name type="common">Oat</name>
    <dbReference type="NCBI Taxonomy" id="4498"/>
    <lineage>
        <taxon>Eukaryota</taxon>
        <taxon>Viridiplantae</taxon>
        <taxon>Streptophyta</taxon>
        <taxon>Embryophyta</taxon>
        <taxon>Tracheophyta</taxon>
        <taxon>Spermatophyta</taxon>
        <taxon>Magnoliopsida</taxon>
        <taxon>Liliopsida</taxon>
        <taxon>Poales</taxon>
        <taxon>Poaceae</taxon>
        <taxon>BOP clade</taxon>
        <taxon>Pooideae</taxon>
        <taxon>Poodae</taxon>
        <taxon>Poeae</taxon>
        <taxon>Poeae Chloroplast Group 1 (Aveneae type)</taxon>
        <taxon>Aveninae</taxon>
        <taxon>Avena</taxon>
    </lineage>
</organism>
<name>A0ACD5VHS7_AVESA</name>
<keyword evidence="2" id="KW-1185">Reference proteome</keyword>
<dbReference type="Proteomes" id="UP001732700">
    <property type="component" value="Chromosome 3A"/>
</dbReference>
<proteinExistence type="predicted"/>
<accession>A0ACD5VHS7</accession>
<protein>
    <submittedName>
        <fullName evidence="1">Uncharacterized protein</fullName>
    </submittedName>
</protein>
<reference evidence="1" key="2">
    <citation type="submission" date="2025-09" db="UniProtKB">
        <authorList>
            <consortium name="EnsemblPlants"/>
        </authorList>
    </citation>
    <scope>IDENTIFICATION</scope>
</reference>
<sequence length="803" mass="87693">MSVEENQQQQAFYAAAVKTMRGFKHAPPASTMDEAVAPQYYHELTESYVEAARRLPIADIPCLANCISIGGLAVGLADPVTNIILTTINAFARWPTGIPCPPPLMKPHDALEKTRKKSTFAAGAKSSRGGLVEFLLCYFRYLTQDQAEKLLDMAGNNLPLAVHIVEVGCCRGSGLLDPDAARTKTALQLAANSVVGCCYMAGGDLVRLMTWRYPRHLLLNTVLLDQLRGAGAGKQQLTPDCVHKICDLLRCSWPAEPTPAPPTPGTYRDTSGNVTTITQIRKDLFATTTISKDLVTTTTITSTAAAAAAADDDDGVHLSTELLVTDDDDGVNSSRLVCSWRENPDFLPLMKLSLLDTLHGFYIDALGMLPCHALRQRHLVPSILAAGHCYGPCLDPVSNIIVNSIWYHAVFPPLPEEDVSDDQMIGAADILDARSLARVESRSLDGLLAFVCRTHSISEQQAVLLLCQHRFDLSHSIFHAEKMFPDLAAAAAALVAKHPQPAAFGDFLTSLIPAAKLDRLRSLLSDKGRLRCVLSDDTLEQIKNMVTNETAHVVAAAAAAAPVPDLGQSALETVLSARRKTFKTRQEYVRTKLEKLLLEYSHDKLQGGHYNELGIVCGVVTNRIGSYSTCYHINFLASRDVPNHSNRSSSTLFFAEFWSIVDCQVEHSTNVPFCCPVGDFFDALSIRCLTCDGTSCKIAHPSSAEYVYFTGKTECGFPVHHEWGSDLGEMLESDFIYLDCKNDDEVAKILSEESSSSSPKSRRGVFFVPYKDPRAREESPSSQRNTRARTSAGFGGPTPLRKV</sequence>
<dbReference type="EnsemblPlants" id="AVESA.00010b.r2.3AG0451580.1">
    <property type="protein sequence ID" value="AVESA.00010b.r2.3AG0451580.1.CDS"/>
    <property type="gene ID" value="AVESA.00010b.r2.3AG0451580"/>
</dbReference>
<reference evidence="1" key="1">
    <citation type="submission" date="2021-05" db="EMBL/GenBank/DDBJ databases">
        <authorList>
            <person name="Scholz U."/>
            <person name="Mascher M."/>
            <person name="Fiebig A."/>
        </authorList>
    </citation>
    <scope>NUCLEOTIDE SEQUENCE [LARGE SCALE GENOMIC DNA]</scope>
</reference>
<evidence type="ECO:0000313" key="2">
    <source>
        <dbReference type="Proteomes" id="UP001732700"/>
    </source>
</evidence>